<sequence>MSKKVDYSLLLVAAPVEIQKKLFKKYHQSRGKTNIKLLYGGVVSLVATILAFFVGVPVVVRLAVQHEFRLQKGSLLWDKWESIPVPVYLKLRLFNITNPNAIQDGEKFKLKEVGPYTFEEKRTKTIVEINEEEDTVTYDEVVHYYFRPELSVGSLDDAFTIPNLPYLAVAKIAKDNAVAKIAKDNVHGITSIPLGLLEFFGETYTKENVSVRELVFGGMEVDATYAPLAQLSPSSVPTEIEGTQFALLLNKNGSKTGQWKIKSGIKDISTIGKIVSMDGKSKMDYWADESSPEHQHCNQINGSDGTLQAPLVTKDRTMEVFHPILCRSLRFNFNKETSVNGIKAYQFKFPQDMFASPDKNPANQCFCKKSKYAMNEPCVDGGYYLSACKYGAPIVVTKPHFADGEKRFFDNVEGLSPGLESHETEINIEPTTGIPLKASVNLQFNIEIKPLEGISSFENVPYTMLPIIRAEMTAVLSGETLDMLQSMAITPLRVAEALKWILIISNVFIIIAGTWIAAKSRLDNLNREIENSKKMMELTSIITSHK</sequence>
<dbReference type="InterPro" id="IPR002159">
    <property type="entry name" value="CD36_fam"/>
</dbReference>
<dbReference type="OrthoDB" id="195015at2759"/>
<dbReference type="EMBL" id="CAJVCH010569939">
    <property type="protein sequence ID" value="CAG7833581.1"/>
    <property type="molecule type" value="Genomic_DNA"/>
</dbReference>
<feature type="transmembrane region" description="Helical" evidence="8">
    <location>
        <begin position="497"/>
        <end position="518"/>
    </location>
</feature>
<dbReference type="Pfam" id="PF01130">
    <property type="entry name" value="CD36"/>
    <property type="match status" value="1"/>
</dbReference>
<dbReference type="PANTHER" id="PTHR11923:SF51">
    <property type="entry name" value="LYSOSOME MEMBRANE PROTEIN 2"/>
    <property type="match status" value="1"/>
</dbReference>
<keyword evidence="3" id="KW-1003">Cell membrane</keyword>
<reference evidence="9" key="1">
    <citation type="submission" date="2021-06" db="EMBL/GenBank/DDBJ databases">
        <authorList>
            <person name="Hodson N. C."/>
            <person name="Mongue J. A."/>
            <person name="Jaron S. K."/>
        </authorList>
    </citation>
    <scope>NUCLEOTIDE SEQUENCE</scope>
</reference>
<evidence type="ECO:0000313" key="10">
    <source>
        <dbReference type="Proteomes" id="UP000708208"/>
    </source>
</evidence>
<evidence type="ECO:0000256" key="5">
    <source>
        <dbReference type="ARBA" id="ARBA00022989"/>
    </source>
</evidence>
<organism evidence="9 10">
    <name type="scientific">Allacma fusca</name>
    <dbReference type="NCBI Taxonomy" id="39272"/>
    <lineage>
        <taxon>Eukaryota</taxon>
        <taxon>Metazoa</taxon>
        <taxon>Ecdysozoa</taxon>
        <taxon>Arthropoda</taxon>
        <taxon>Hexapoda</taxon>
        <taxon>Collembola</taxon>
        <taxon>Symphypleona</taxon>
        <taxon>Sminthuridae</taxon>
        <taxon>Allacma</taxon>
    </lineage>
</organism>
<evidence type="ECO:0000256" key="7">
    <source>
        <dbReference type="ARBA" id="ARBA00023180"/>
    </source>
</evidence>
<feature type="transmembrane region" description="Helical" evidence="8">
    <location>
        <begin position="37"/>
        <end position="60"/>
    </location>
</feature>
<keyword evidence="10" id="KW-1185">Reference proteome</keyword>
<evidence type="ECO:0000256" key="4">
    <source>
        <dbReference type="ARBA" id="ARBA00022692"/>
    </source>
</evidence>
<evidence type="ECO:0000256" key="8">
    <source>
        <dbReference type="SAM" id="Phobius"/>
    </source>
</evidence>
<evidence type="ECO:0000256" key="3">
    <source>
        <dbReference type="ARBA" id="ARBA00022475"/>
    </source>
</evidence>
<accession>A0A8J2Q4Q1</accession>
<dbReference type="PANTHER" id="PTHR11923">
    <property type="entry name" value="SCAVENGER RECEPTOR CLASS B TYPE-1 SR-B1"/>
    <property type="match status" value="1"/>
</dbReference>
<keyword evidence="6 8" id="KW-0472">Membrane</keyword>
<evidence type="ECO:0000256" key="6">
    <source>
        <dbReference type="ARBA" id="ARBA00023136"/>
    </source>
</evidence>
<proteinExistence type="inferred from homology"/>
<dbReference type="GO" id="GO:0005886">
    <property type="term" value="C:plasma membrane"/>
    <property type="evidence" value="ECO:0007669"/>
    <property type="project" value="UniProtKB-SubCell"/>
</dbReference>
<dbReference type="Proteomes" id="UP000708208">
    <property type="component" value="Unassembled WGS sequence"/>
</dbReference>
<keyword evidence="7" id="KW-0325">Glycoprotein</keyword>
<keyword evidence="4 8" id="KW-0812">Transmembrane</keyword>
<dbReference type="AlphaFoldDB" id="A0A8J2Q4Q1"/>
<comment type="similarity">
    <text evidence="2">Belongs to the CD36 family.</text>
</comment>
<comment type="caution">
    <text evidence="9">The sequence shown here is derived from an EMBL/GenBank/DDBJ whole genome shotgun (WGS) entry which is preliminary data.</text>
</comment>
<comment type="subcellular location">
    <subcellularLocation>
        <location evidence="1">Cell membrane</location>
    </subcellularLocation>
</comment>
<gene>
    <name evidence="9" type="ORF">AFUS01_LOCUS43190</name>
</gene>
<dbReference type="GO" id="GO:0005737">
    <property type="term" value="C:cytoplasm"/>
    <property type="evidence" value="ECO:0007669"/>
    <property type="project" value="TreeGrafter"/>
</dbReference>
<protein>
    <submittedName>
        <fullName evidence="9">Uncharacterized protein</fullName>
    </submittedName>
</protein>
<evidence type="ECO:0000256" key="1">
    <source>
        <dbReference type="ARBA" id="ARBA00004236"/>
    </source>
</evidence>
<evidence type="ECO:0000256" key="2">
    <source>
        <dbReference type="ARBA" id="ARBA00010532"/>
    </source>
</evidence>
<name>A0A8J2Q4Q1_9HEXA</name>
<dbReference type="GO" id="GO:0005044">
    <property type="term" value="F:scavenger receptor activity"/>
    <property type="evidence" value="ECO:0007669"/>
    <property type="project" value="TreeGrafter"/>
</dbReference>
<evidence type="ECO:0000313" key="9">
    <source>
        <dbReference type="EMBL" id="CAG7833581.1"/>
    </source>
</evidence>
<keyword evidence="5 8" id="KW-1133">Transmembrane helix</keyword>